<accession>A0A699HR01</accession>
<sequence>MANTIDLNNTTNIGGTSSSCSECSPSSVPDYEVHSRVSSKERQSKKWKKMLKKLVQESKKSLYGSFKC</sequence>
<gene>
    <name evidence="2" type="ORF">Tci_441783</name>
</gene>
<name>A0A699HR01_TANCI</name>
<feature type="compositionally biased region" description="Basic and acidic residues" evidence="1">
    <location>
        <begin position="31"/>
        <end position="44"/>
    </location>
</feature>
<evidence type="ECO:0000256" key="1">
    <source>
        <dbReference type="SAM" id="MobiDB-lite"/>
    </source>
</evidence>
<proteinExistence type="predicted"/>
<comment type="caution">
    <text evidence="2">The sequence shown here is derived from an EMBL/GenBank/DDBJ whole genome shotgun (WGS) entry which is preliminary data.</text>
</comment>
<evidence type="ECO:0000313" key="2">
    <source>
        <dbReference type="EMBL" id="GEY69809.1"/>
    </source>
</evidence>
<feature type="region of interest" description="Disordered" evidence="1">
    <location>
        <begin position="1"/>
        <end position="48"/>
    </location>
</feature>
<reference evidence="2" key="1">
    <citation type="journal article" date="2019" name="Sci. Rep.">
        <title>Draft genome of Tanacetum cinerariifolium, the natural source of mosquito coil.</title>
        <authorList>
            <person name="Yamashiro T."/>
            <person name="Shiraishi A."/>
            <person name="Satake H."/>
            <person name="Nakayama K."/>
        </authorList>
    </citation>
    <scope>NUCLEOTIDE SEQUENCE</scope>
</reference>
<protein>
    <submittedName>
        <fullName evidence="2">Uncharacterized protein</fullName>
    </submittedName>
</protein>
<feature type="compositionally biased region" description="Low complexity" evidence="1">
    <location>
        <begin position="17"/>
        <end position="27"/>
    </location>
</feature>
<organism evidence="2">
    <name type="scientific">Tanacetum cinerariifolium</name>
    <name type="common">Dalmatian daisy</name>
    <name type="synonym">Chrysanthemum cinerariifolium</name>
    <dbReference type="NCBI Taxonomy" id="118510"/>
    <lineage>
        <taxon>Eukaryota</taxon>
        <taxon>Viridiplantae</taxon>
        <taxon>Streptophyta</taxon>
        <taxon>Embryophyta</taxon>
        <taxon>Tracheophyta</taxon>
        <taxon>Spermatophyta</taxon>
        <taxon>Magnoliopsida</taxon>
        <taxon>eudicotyledons</taxon>
        <taxon>Gunneridae</taxon>
        <taxon>Pentapetalae</taxon>
        <taxon>asterids</taxon>
        <taxon>campanulids</taxon>
        <taxon>Asterales</taxon>
        <taxon>Asteraceae</taxon>
        <taxon>Asteroideae</taxon>
        <taxon>Anthemideae</taxon>
        <taxon>Anthemidinae</taxon>
        <taxon>Tanacetum</taxon>
    </lineage>
</organism>
<dbReference type="AlphaFoldDB" id="A0A699HR01"/>
<dbReference type="EMBL" id="BKCJ010201253">
    <property type="protein sequence ID" value="GEY69809.1"/>
    <property type="molecule type" value="Genomic_DNA"/>
</dbReference>
<feature type="compositionally biased region" description="Polar residues" evidence="1">
    <location>
        <begin position="1"/>
        <end position="16"/>
    </location>
</feature>